<feature type="region of interest" description="Disordered" evidence="1">
    <location>
        <begin position="565"/>
        <end position="672"/>
    </location>
</feature>
<feature type="region of interest" description="Disordered" evidence="1">
    <location>
        <begin position="502"/>
        <end position="550"/>
    </location>
</feature>
<gene>
    <name evidence="3" type="ORF">K444DRAFT_543744</name>
</gene>
<name>A0A2J6SMG9_9HELO</name>
<sequence length="1189" mass="131799">MSTHNPISTFVGPQSSRDPDDDFGLNNSHLPPTPFDSNLLSPFNPSHTISNSASPSYNIGSTPGESEYSNYQPSEFSDGDDPFFGVNFDAGVGRVDSGLSAIGFHVADLNRPLPGPPAQVQPPSATFTNSTYPLSPIHSSSPNSPYSKGAVGDTKGIAAIIQHEPTTDSHNLRYQNVKSLPTTQPATLQLTPDLSSSSHTSAEGIEPGSISRPEDSAAIMATQWKVVQQQDRPNSFVQSSGQYNVGSHFEGQLPNHTAQGSAPTIMRNEEGQWRSDETTGQAGLGPDARRELSNVEVPTLNEAEERRRIDGKNLDIEEWRSQAGGSEAGDEQPPHFNHNPFQQTPSQLPHEDENSEIFPLDDAASIHENRPIEGQVYYDLANLNITETDKALMTLPRHWYDPPTIPEITTTSNQPLTSSEAMMRFQQASDTVSIASRAATWGTRRRRLSEPSLSEYDAVIDGSFLKRLSISKSREGERRPSNFFDQGLDRLDRLANIVRMRSDSKLKRVRSSTNMPEERQNPPQGRHNSAGTLAPPSRSGSMKKGPPSINTALAAMAGPLAAVGTTHTRKGSIGGNPASPQSPVEHLSVRRGWSHRRRSKSELNPRDRQTGLVGLMRAQGGPPVVNLATGAPEVESRRSERQQPDDRDLDEDDDEDEDQADEGDMKMELEKDPITPNYEGFKAHVLRLNPEMGPKNKWLVSRIANQQEIRYKNLLDLRVKHSQAILSRSCSTGLLCVTQNGGATSADVKVRASSDQGPLQLVTDFNSDNDSNPGEGALNDETFPQGVPMPPTRNLPAEFECQLCFKAKKFQKPSDWTKHVHEDVQPFTCTYEKCKEPKSFKRKADWVRHENERHRHLEWWICQYEDCRHPCYRKDNFLQHLVREHKLPEPKQKTKAAIKKARLTEPAWIMLEQCHHETTSRPQDEPCKFCGKTFPTWKKLTVHLAKHMEHISLPVLRLVEQKAVDANTIISPVENIISPVTPGSITKMEPSSSPFNIMNVTPHIPAGAQFASTGFDQPAYFSTAGSNYNNLDSTMNYQPNTTMYPNAFPIQQPTFGSMGSNGMHTMNNTRSYELMDPGFTQPKMEQPDPYRQPMGTGYPNVVPTQNYNMHHQPSGYSMPQSLDGLPAASSYQNSTILGISQAGYQFDPMAVDPGPNFQQQPTPMSRAQGSASSYAHGHSPPQQVSYYQQ</sequence>
<dbReference type="OrthoDB" id="5315052at2759"/>
<evidence type="ECO:0000313" key="3">
    <source>
        <dbReference type="EMBL" id="PMD51955.1"/>
    </source>
</evidence>
<dbReference type="PANTHER" id="PTHR35391:SF3">
    <property type="entry name" value="FINGER DOMAIN PROTEIN, PUTATIVE (AFU_ORTHOLOGUE AFUA_8G04300)-RELATED"/>
    <property type="match status" value="1"/>
</dbReference>
<feature type="region of interest" description="Disordered" evidence="1">
    <location>
        <begin position="766"/>
        <end position="790"/>
    </location>
</feature>
<dbReference type="InterPro" id="IPR013087">
    <property type="entry name" value="Znf_C2H2_type"/>
</dbReference>
<dbReference type="GeneID" id="36584065"/>
<feature type="compositionally biased region" description="Acidic residues" evidence="1">
    <location>
        <begin position="647"/>
        <end position="662"/>
    </location>
</feature>
<feature type="region of interest" description="Disordered" evidence="1">
    <location>
        <begin position="322"/>
        <end position="353"/>
    </location>
</feature>
<dbReference type="InterPro" id="IPR058925">
    <property type="entry name" value="zf-C2H2_AcuF"/>
</dbReference>
<feature type="region of interest" description="Disordered" evidence="1">
    <location>
        <begin position="1149"/>
        <end position="1189"/>
    </location>
</feature>
<dbReference type="SMART" id="SM00355">
    <property type="entry name" value="ZnF_C2H2"/>
    <property type="match status" value="3"/>
</dbReference>
<feature type="compositionally biased region" description="Basic and acidic residues" evidence="1">
    <location>
        <begin position="663"/>
        <end position="672"/>
    </location>
</feature>
<feature type="region of interest" description="Disordered" evidence="1">
    <location>
        <begin position="187"/>
        <end position="212"/>
    </location>
</feature>
<evidence type="ECO:0000259" key="2">
    <source>
        <dbReference type="PROSITE" id="PS00028"/>
    </source>
</evidence>
<dbReference type="EMBL" id="KZ613912">
    <property type="protein sequence ID" value="PMD51955.1"/>
    <property type="molecule type" value="Genomic_DNA"/>
</dbReference>
<feature type="compositionally biased region" description="Basic and acidic residues" evidence="1">
    <location>
        <begin position="634"/>
        <end position="646"/>
    </location>
</feature>
<accession>A0A2J6SMG9</accession>
<feature type="domain" description="C2H2-type" evidence="2">
    <location>
        <begin position="927"/>
        <end position="947"/>
    </location>
</feature>
<proteinExistence type="predicted"/>
<dbReference type="PANTHER" id="PTHR35391">
    <property type="entry name" value="C2H2-TYPE DOMAIN-CONTAINING PROTEIN-RELATED"/>
    <property type="match status" value="1"/>
</dbReference>
<feature type="domain" description="C2H2-type" evidence="2">
    <location>
        <begin position="862"/>
        <end position="885"/>
    </location>
</feature>
<dbReference type="PROSITE" id="PS00028">
    <property type="entry name" value="ZINC_FINGER_C2H2_1"/>
    <property type="match status" value="2"/>
</dbReference>
<feature type="compositionally biased region" description="Polar residues" evidence="1">
    <location>
        <begin position="1156"/>
        <end position="1173"/>
    </location>
</feature>
<feature type="compositionally biased region" description="Polar residues" evidence="1">
    <location>
        <begin position="1180"/>
        <end position="1189"/>
    </location>
</feature>
<dbReference type="Pfam" id="PF26082">
    <property type="entry name" value="zf-C2H2_AcuF"/>
    <property type="match status" value="1"/>
</dbReference>
<evidence type="ECO:0000313" key="4">
    <source>
        <dbReference type="Proteomes" id="UP000235371"/>
    </source>
</evidence>
<dbReference type="STRING" id="1095630.A0A2J6SMG9"/>
<feature type="compositionally biased region" description="Polar residues" evidence="1">
    <location>
        <begin position="1"/>
        <end position="16"/>
    </location>
</feature>
<feature type="region of interest" description="Disordered" evidence="1">
    <location>
        <begin position="230"/>
        <end position="291"/>
    </location>
</feature>
<evidence type="ECO:0000256" key="1">
    <source>
        <dbReference type="SAM" id="MobiDB-lite"/>
    </source>
</evidence>
<protein>
    <recommendedName>
        <fullName evidence="2">C2H2-type domain-containing protein</fullName>
    </recommendedName>
</protein>
<dbReference type="AlphaFoldDB" id="A0A2J6SMG9"/>
<feature type="compositionally biased region" description="Polar residues" evidence="1">
    <location>
        <begin position="511"/>
        <end position="531"/>
    </location>
</feature>
<feature type="compositionally biased region" description="Polar residues" evidence="1">
    <location>
        <begin position="230"/>
        <end position="245"/>
    </location>
</feature>
<feature type="compositionally biased region" description="Polar residues" evidence="1">
    <location>
        <begin position="25"/>
        <end position="75"/>
    </location>
</feature>
<reference evidence="3 4" key="1">
    <citation type="submission" date="2016-04" db="EMBL/GenBank/DDBJ databases">
        <title>A degradative enzymes factory behind the ericoid mycorrhizal symbiosis.</title>
        <authorList>
            <consortium name="DOE Joint Genome Institute"/>
            <person name="Martino E."/>
            <person name="Morin E."/>
            <person name="Grelet G."/>
            <person name="Kuo A."/>
            <person name="Kohler A."/>
            <person name="Daghino S."/>
            <person name="Barry K."/>
            <person name="Choi C."/>
            <person name="Cichocki N."/>
            <person name="Clum A."/>
            <person name="Copeland A."/>
            <person name="Hainaut M."/>
            <person name="Haridas S."/>
            <person name="Labutti K."/>
            <person name="Lindquist E."/>
            <person name="Lipzen A."/>
            <person name="Khouja H.-R."/>
            <person name="Murat C."/>
            <person name="Ohm R."/>
            <person name="Olson A."/>
            <person name="Spatafora J."/>
            <person name="Veneault-Fourrey C."/>
            <person name="Henrissat B."/>
            <person name="Grigoriev I."/>
            <person name="Martin F."/>
            <person name="Perotto S."/>
        </authorList>
    </citation>
    <scope>NUCLEOTIDE SEQUENCE [LARGE SCALE GENOMIC DNA]</scope>
    <source>
        <strain evidence="3 4">E</strain>
    </source>
</reference>
<organism evidence="3 4">
    <name type="scientific">Hyaloscypha bicolor E</name>
    <dbReference type="NCBI Taxonomy" id="1095630"/>
    <lineage>
        <taxon>Eukaryota</taxon>
        <taxon>Fungi</taxon>
        <taxon>Dikarya</taxon>
        <taxon>Ascomycota</taxon>
        <taxon>Pezizomycotina</taxon>
        <taxon>Leotiomycetes</taxon>
        <taxon>Helotiales</taxon>
        <taxon>Hyaloscyphaceae</taxon>
        <taxon>Hyaloscypha</taxon>
        <taxon>Hyaloscypha bicolor</taxon>
    </lineage>
</organism>
<dbReference type="InParanoid" id="A0A2J6SMG9"/>
<feature type="compositionally biased region" description="Basic and acidic residues" evidence="1">
    <location>
        <begin position="267"/>
        <end position="277"/>
    </location>
</feature>
<feature type="compositionally biased region" description="Basic and acidic residues" evidence="1">
    <location>
        <begin position="600"/>
        <end position="609"/>
    </location>
</feature>
<dbReference type="Proteomes" id="UP000235371">
    <property type="component" value="Unassembled WGS sequence"/>
</dbReference>
<keyword evidence="4" id="KW-1185">Reference proteome</keyword>
<dbReference type="RefSeq" id="XP_024728859.1">
    <property type="nucleotide sequence ID" value="XM_024875986.1"/>
</dbReference>
<feature type="region of interest" description="Disordered" evidence="1">
    <location>
        <begin position="1"/>
        <end position="82"/>
    </location>
</feature>